<dbReference type="InterPro" id="IPR002878">
    <property type="entry name" value="ChsH2_C"/>
</dbReference>
<dbReference type="RefSeq" id="WP_344418126.1">
    <property type="nucleotide sequence ID" value="NZ_BAAAQK010000009.1"/>
</dbReference>
<dbReference type="SUPFAM" id="SSF50249">
    <property type="entry name" value="Nucleic acid-binding proteins"/>
    <property type="match status" value="1"/>
</dbReference>
<keyword evidence="4" id="KW-1185">Reference proteome</keyword>
<feature type="domain" description="ChsH2 C-terminal OB-fold" evidence="1">
    <location>
        <begin position="54"/>
        <end position="118"/>
    </location>
</feature>
<dbReference type="InterPro" id="IPR012340">
    <property type="entry name" value="NA-bd_OB-fold"/>
</dbReference>
<dbReference type="Pfam" id="PF01796">
    <property type="entry name" value="OB_ChsH2_C"/>
    <property type="match status" value="1"/>
</dbReference>
<evidence type="ECO:0000313" key="3">
    <source>
        <dbReference type="EMBL" id="GAA1852936.1"/>
    </source>
</evidence>
<organism evidence="3 4">
    <name type="scientific">Pseudonocardia ailaonensis</name>
    <dbReference type="NCBI Taxonomy" id="367279"/>
    <lineage>
        <taxon>Bacteria</taxon>
        <taxon>Bacillati</taxon>
        <taxon>Actinomycetota</taxon>
        <taxon>Actinomycetes</taxon>
        <taxon>Pseudonocardiales</taxon>
        <taxon>Pseudonocardiaceae</taxon>
        <taxon>Pseudonocardia</taxon>
    </lineage>
</organism>
<comment type="caution">
    <text evidence="3">The sequence shown here is derived from an EMBL/GenBank/DDBJ whole genome shotgun (WGS) entry which is preliminary data.</text>
</comment>
<evidence type="ECO:0000259" key="2">
    <source>
        <dbReference type="Pfam" id="PF12172"/>
    </source>
</evidence>
<evidence type="ECO:0000259" key="1">
    <source>
        <dbReference type="Pfam" id="PF01796"/>
    </source>
</evidence>
<dbReference type="Gene3D" id="6.10.30.10">
    <property type="match status" value="1"/>
</dbReference>
<dbReference type="Pfam" id="PF12172">
    <property type="entry name" value="zf-ChsH2"/>
    <property type="match status" value="1"/>
</dbReference>
<dbReference type="InterPro" id="IPR022002">
    <property type="entry name" value="ChsH2_Znr"/>
</dbReference>
<sequence>MSEGPIPEPTPETAPFWDGAAAGELWLQKCDDCGRFYFYPRPFCRYCASANVAWHRVSGRGRLTSYVINHRQAPGLVGQSPIIVLVELDEGPRMLSTIVGSDPDPSQLPLDAPVVVQFAHRGGRAIPVFRLQEKMS</sequence>
<dbReference type="Proteomes" id="UP001500449">
    <property type="component" value="Unassembled WGS sequence"/>
</dbReference>
<protein>
    <submittedName>
        <fullName evidence="3">OB-fold domain-containing protein</fullName>
    </submittedName>
</protein>
<gene>
    <name evidence="3" type="ORF">GCM10009836_36280</name>
</gene>
<dbReference type="EMBL" id="BAAAQK010000009">
    <property type="protein sequence ID" value="GAA1852936.1"/>
    <property type="molecule type" value="Genomic_DNA"/>
</dbReference>
<dbReference type="PANTHER" id="PTHR34075:SF5">
    <property type="entry name" value="BLR3430 PROTEIN"/>
    <property type="match status" value="1"/>
</dbReference>
<accession>A0ABN2N989</accession>
<dbReference type="InterPro" id="IPR052513">
    <property type="entry name" value="Thioester_dehydratase-like"/>
</dbReference>
<feature type="domain" description="ChsH2 rubredoxin-like zinc ribbon" evidence="2">
    <location>
        <begin position="17"/>
        <end position="52"/>
    </location>
</feature>
<proteinExistence type="predicted"/>
<evidence type="ECO:0000313" key="4">
    <source>
        <dbReference type="Proteomes" id="UP001500449"/>
    </source>
</evidence>
<reference evidence="3 4" key="1">
    <citation type="journal article" date="2019" name="Int. J. Syst. Evol. Microbiol.">
        <title>The Global Catalogue of Microorganisms (GCM) 10K type strain sequencing project: providing services to taxonomists for standard genome sequencing and annotation.</title>
        <authorList>
            <consortium name="The Broad Institute Genomics Platform"/>
            <consortium name="The Broad Institute Genome Sequencing Center for Infectious Disease"/>
            <person name="Wu L."/>
            <person name="Ma J."/>
        </authorList>
    </citation>
    <scope>NUCLEOTIDE SEQUENCE [LARGE SCALE GENOMIC DNA]</scope>
    <source>
        <strain evidence="3 4">JCM 16009</strain>
    </source>
</reference>
<name>A0ABN2N989_9PSEU</name>
<dbReference type="PANTHER" id="PTHR34075">
    <property type="entry name" value="BLR3430 PROTEIN"/>
    <property type="match status" value="1"/>
</dbReference>